<sequence>MTTAPEAPKAPEAPQTPPPAHRDTFGNRLIGRIKLNGMLALAAPVLAIVFAGLVTSVVLILTDHPPIDTLLAMVEYGSTPRSIVLIINLASAYYLSAMAVALGFRMNLFNIGVDGQYRLAALCAAAVGGAVALPKPLHIGLIIVVAVAVGAAWAGIAGVLKAKRGVSEVISTIMLNTIATGLGAWLLAQWAVPVAGSNNIGTSPIPESGRAPGISLIPQAPNEVFGLFILAVLVGIGFHVLLNRTRFGFNLRSTGLSEPAAVASGVNVKKMIVVAMLISGGMAGLVGMPQLLGSSYSYSLDFPPGFGFTGIAIALIGRNNPIGVAFGALLWSFLDVSQNILSLEKVSPEIVTIMQGVIVLAVVIAYELVHRYRIVAEQRRVSRELSASVRMEGAAA</sequence>
<evidence type="ECO:0000313" key="8">
    <source>
        <dbReference type="EMBL" id="GIH21947.1"/>
    </source>
</evidence>
<dbReference type="CDD" id="cd06580">
    <property type="entry name" value="TM_PBP1_transp_TpRbsC_like"/>
    <property type="match status" value="1"/>
</dbReference>
<keyword evidence="4 7" id="KW-1133">Transmembrane helix</keyword>
<gene>
    <name evidence="8" type="ORF">Aph01nite_02570</name>
</gene>
<dbReference type="RefSeq" id="WP_204038821.1">
    <property type="nucleotide sequence ID" value="NZ_BOOA01000002.1"/>
</dbReference>
<reference evidence="8" key="1">
    <citation type="submission" date="2021-01" db="EMBL/GenBank/DDBJ databases">
        <title>Whole genome shotgun sequence of Acrocarpospora phusangensis NBRC 108782.</title>
        <authorList>
            <person name="Komaki H."/>
            <person name="Tamura T."/>
        </authorList>
    </citation>
    <scope>NUCLEOTIDE SEQUENCE</scope>
    <source>
        <strain evidence="8">NBRC 108782</strain>
    </source>
</reference>
<dbReference type="Proteomes" id="UP000640052">
    <property type="component" value="Unassembled WGS sequence"/>
</dbReference>
<proteinExistence type="predicted"/>
<keyword evidence="3 7" id="KW-0812">Transmembrane</keyword>
<feature type="transmembrane region" description="Helical" evidence="7">
    <location>
        <begin position="116"/>
        <end position="133"/>
    </location>
</feature>
<dbReference type="GO" id="GO:0022857">
    <property type="term" value="F:transmembrane transporter activity"/>
    <property type="evidence" value="ECO:0007669"/>
    <property type="project" value="InterPro"/>
</dbReference>
<dbReference type="EMBL" id="BOOA01000002">
    <property type="protein sequence ID" value="GIH21947.1"/>
    <property type="molecule type" value="Genomic_DNA"/>
</dbReference>
<evidence type="ECO:0000256" key="3">
    <source>
        <dbReference type="ARBA" id="ARBA00022692"/>
    </source>
</evidence>
<feature type="transmembrane region" description="Helical" evidence="7">
    <location>
        <begin position="350"/>
        <end position="369"/>
    </location>
</feature>
<feature type="transmembrane region" description="Helical" evidence="7">
    <location>
        <begin position="38"/>
        <end position="62"/>
    </location>
</feature>
<keyword evidence="9" id="KW-1185">Reference proteome</keyword>
<evidence type="ECO:0000256" key="7">
    <source>
        <dbReference type="SAM" id="Phobius"/>
    </source>
</evidence>
<comment type="subcellular location">
    <subcellularLocation>
        <location evidence="1">Cell membrane</location>
        <topology evidence="1">Multi-pass membrane protein</topology>
    </subcellularLocation>
</comment>
<feature type="transmembrane region" description="Helical" evidence="7">
    <location>
        <begin position="139"/>
        <end position="160"/>
    </location>
</feature>
<evidence type="ECO:0000256" key="6">
    <source>
        <dbReference type="SAM" id="MobiDB-lite"/>
    </source>
</evidence>
<evidence type="ECO:0000256" key="2">
    <source>
        <dbReference type="ARBA" id="ARBA00022475"/>
    </source>
</evidence>
<accession>A0A919ULA1</accession>
<evidence type="ECO:0000256" key="4">
    <source>
        <dbReference type="ARBA" id="ARBA00022989"/>
    </source>
</evidence>
<evidence type="ECO:0000313" key="9">
    <source>
        <dbReference type="Proteomes" id="UP000640052"/>
    </source>
</evidence>
<keyword evidence="5 7" id="KW-0472">Membrane</keyword>
<evidence type="ECO:0000256" key="5">
    <source>
        <dbReference type="ARBA" id="ARBA00023136"/>
    </source>
</evidence>
<organism evidence="8 9">
    <name type="scientific">Acrocarpospora phusangensis</name>
    <dbReference type="NCBI Taxonomy" id="1070424"/>
    <lineage>
        <taxon>Bacteria</taxon>
        <taxon>Bacillati</taxon>
        <taxon>Actinomycetota</taxon>
        <taxon>Actinomycetes</taxon>
        <taxon>Streptosporangiales</taxon>
        <taxon>Streptosporangiaceae</taxon>
        <taxon>Acrocarpospora</taxon>
    </lineage>
</organism>
<name>A0A919ULA1_9ACTN</name>
<feature type="compositionally biased region" description="Low complexity" evidence="6">
    <location>
        <begin position="1"/>
        <end position="13"/>
    </location>
</feature>
<dbReference type="InterPro" id="IPR001851">
    <property type="entry name" value="ABC_transp_permease"/>
</dbReference>
<dbReference type="GO" id="GO:0005886">
    <property type="term" value="C:plasma membrane"/>
    <property type="evidence" value="ECO:0007669"/>
    <property type="project" value="UniProtKB-SubCell"/>
</dbReference>
<feature type="transmembrane region" description="Helical" evidence="7">
    <location>
        <begin position="172"/>
        <end position="192"/>
    </location>
</feature>
<feature type="region of interest" description="Disordered" evidence="6">
    <location>
        <begin position="1"/>
        <end position="22"/>
    </location>
</feature>
<dbReference type="Pfam" id="PF02653">
    <property type="entry name" value="BPD_transp_2"/>
    <property type="match status" value="1"/>
</dbReference>
<comment type="caution">
    <text evidence="8">The sequence shown here is derived from an EMBL/GenBank/DDBJ whole genome shotgun (WGS) entry which is preliminary data.</text>
</comment>
<dbReference type="PANTHER" id="PTHR47089">
    <property type="entry name" value="ABC TRANSPORTER, PERMEASE PROTEIN"/>
    <property type="match status" value="1"/>
</dbReference>
<protein>
    <submittedName>
        <fullName evidence="8">ABC transporter permease</fullName>
    </submittedName>
</protein>
<feature type="transmembrane region" description="Helical" evidence="7">
    <location>
        <begin position="272"/>
        <end position="292"/>
    </location>
</feature>
<evidence type="ECO:0000256" key="1">
    <source>
        <dbReference type="ARBA" id="ARBA00004651"/>
    </source>
</evidence>
<dbReference type="PANTHER" id="PTHR47089:SF1">
    <property type="entry name" value="GUANOSINE ABC TRANSPORTER PERMEASE PROTEIN NUPP"/>
    <property type="match status" value="1"/>
</dbReference>
<feature type="transmembrane region" description="Helical" evidence="7">
    <location>
        <begin position="224"/>
        <end position="242"/>
    </location>
</feature>
<feature type="transmembrane region" description="Helical" evidence="7">
    <location>
        <begin position="82"/>
        <end position="104"/>
    </location>
</feature>
<keyword evidence="2" id="KW-1003">Cell membrane</keyword>
<dbReference type="AlphaFoldDB" id="A0A919ULA1"/>